<dbReference type="AlphaFoldDB" id="A0A1X2G570"/>
<keyword evidence="2 4" id="KW-0175">Coiled coil</keyword>
<dbReference type="PANTHER" id="PTHR31305">
    <property type="entry name" value="SNARE-ASSOCIATED PROTEIN SNAPIN"/>
    <property type="match status" value="1"/>
</dbReference>
<evidence type="ECO:0000256" key="1">
    <source>
        <dbReference type="ARBA" id="ARBA00006111"/>
    </source>
</evidence>
<dbReference type="GO" id="GO:0031083">
    <property type="term" value="C:BLOC-1 complex"/>
    <property type="evidence" value="ECO:0007669"/>
    <property type="project" value="InterPro"/>
</dbReference>
<evidence type="ECO:0000256" key="3">
    <source>
        <dbReference type="ARBA" id="ARBA00033330"/>
    </source>
</evidence>
<keyword evidence="6" id="KW-1185">Reference proteome</keyword>
<feature type="coiled-coil region" evidence="4">
    <location>
        <begin position="27"/>
        <end position="87"/>
    </location>
</feature>
<dbReference type="Proteomes" id="UP000242146">
    <property type="component" value="Unassembled WGS sequence"/>
</dbReference>
<sequence>MADNVETLANDISNLLGPIVIEMDKNIVATQQSQQELSQEIERLIAELEVFSDIAEPPRLQPALDKLTEAKKKMANAIKLLQQTTRRMDAIQSSLGPS</sequence>
<dbReference type="GO" id="GO:0000149">
    <property type="term" value="F:SNARE binding"/>
    <property type="evidence" value="ECO:0007669"/>
    <property type="project" value="TreeGrafter"/>
</dbReference>
<dbReference type="GO" id="GO:0006886">
    <property type="term" value="P:intracellular protein transport"/>
    <property type="evidence" value="ECO:0007669"/>
    <property type="project" value="InterPro"/>
</dbReference>
<dbReference type="Pfam" id="PF14712">
    <property type="entry name" value="Snapin_Pallidin"/>
    <property type="match status" value="1"/>
</dbReference>
<reference evidence="5 6" key="1">
    <citation type="submission" date="2016-07" db="EMBL/GenBank/DDBJ databases">
        <title>Pervasive Adenine N6-methylation of Active Genes in Fungi.</title>
        <authorList>
            <consortium name="DOE Joint Genome Institute"/>
            <person name="Mondo S.J."/>
            <person name="Dannebaum R.O."/>
            <person name="Kuo R.C."/>
            <person name="Labutti K."/>
            <person name="Haridas S."/>
            <person name="Kuo A."/>
            <person name="Salamov A."/>
            <person name="Ahrendt S.R."/>
            <person name="Lipzen A."/>
            <person name="Sullivan W."/>
            <person name="Andreopoulos W.B."/>
            <person name="Clum A."/>
            <person name="Lindquist E."/>
            <person name="Daum C."/>
            <person name="Ramamoorthy G.K."/>
            <person name="Gryganskyi A."/>
            <person name="Culley D."/>
            <person name="Magnuson J.K."/>
            <person name="James T.Y."/>
            <person name="O'Malley M.A."/>
            <person name="Stajich J.E."/>
            <person name="Spatafora J.W."/>
            <person name="Visel A."/>
            <person name="Grigoriev I.V."/>
        </authorList>
    </citation>
    <scope>NUCLEOTIDE SEQUENCE [LARGE SCALE GENOMIC DNA]</scope>
    <source>
        <strain evidence="5 6">NRRL 3301</strain>
    </source>
</reference>
<dbReference type="EMBL" id="MCGT01000043">
    <property type="protein sequence ID" value="ORX45328.1"/>
    <property type="molecule type" value="Genomic_DNA"/>
</dbReference>
<dbReference type="InterPro" id="IPR017246">
    <property type="entry name" value="Snapin"/>
</dbReference>
<accession>A0A1X2G570</accession>
<dbReference type="InterPro" id="IPR028119">
    <property type="entry name" value="Snapin/Pallidin/Snn1"/>
</dbReference>
<evidence type="ECO:0000256" key="4">
    <source>
        <dbReference type="SAM" id="Coils"/>
    </source>
</evidence>
<name>A0A1X2G570_9FUNG</name>
<dbReference type="OrthoDB" id="5399166at2759"/>
<dbReference type="STRING" id="101127.A0A1X2G570"/>
<protein>
    <recommendedName>
        <fullName evidence="3">Biogenesis of lysosome-related organelles complex 1 subunit 7</fullName>
    </recommendedName>
</protein>
<dbReference type="PANTHER" id="PTHR31305:SF2">
    <property type="entry name" value="SNARE-ASSOCIATED PROTEIN SNAPIN"/>
    <property type="match status" value="1"/>
</dbReference>
<dbReference type="GO" id="GO:0032418">
    <property type="term" value="P:lysosome localization"/>
    <property type="evidence" value="ECO:0007669"/>
    <property type="project" value="TreeGrafter"/>
</dbReference>
<evidence type="ECO:0000313" key="6">
    <source>
        <dbReference type="Proteomes" id="UP000242146"/>
    </source>
</evidence>
<comment type="similarity">
    <text evidence="1">Belongs to the SNAPIN family.</text>
</comment>
<organism evidence="5 6">
    <name type="scientific">Hesseltinella vesiculosa</name>
    <dbReference type="NCBI Taxonomy" id="101127"/>
    <lineage>
        <taxon>Eukaryota</taxon>
        <taxon>Fungi</taxon>
        <taxon>Fungi incertae sedis</taxon>
        <taxon>Mucoromycota</taxon>
        <taxon>Mucoromycotina</taxon>
        <taxon>Mucoromycetes</taxon>
        <taxon>Mucorales</taxon>
        <taxon>Cunninghamellaceae</taxon>
        <taxon>Hesseltinella</taxon>
    </lineage>
</organism>
<dbReference type="GO" id="GO:0099078">
    <property type="term" value="C:BORC complex"/>
    <property type="evidence" value="ECO:0007669"/>
    <property type="project" value="TreeGrafter"/>
</dbReference>
<evidence type="ECO:0000256" key="2">
    <source>
        <dbReference type="ARBA" id="ARBA00023054"/>
    </source>
</evidence>
<proteinExistence type="inferred from homology"/>
<comment type="caution">
    <text evidence="5">The sequence shown here is derived from an EMBL/GenBank/DDBJ whole genome shotgun (WGS) entry which is preliminary data.</text>
</comment>
<evidence type="ECO:0000313" key="5">
    <source>
        <dbReference type="EMBL" id="ORX45328.1"/>
    </source>
</evidence>
<gene>
    <name evidence="5" type="ORF">DM01DRAFT_1340138</name>
</gene>